<feature type="domain" description="Peptidase C14 caspase" evidence="1">
    <location>
        <begin position="1045"/>
        <end position="1275"/>
    </location>
</feature>
<dbReference type="GO" id="GO:0004197">
    <property type="term" value="F:cysteine-type endopeptidase activity"/>
    <property type="evidence" value="ECO:0007669"/>
    <property type="project" value="InterPro"/>
</dbReference>
<evidence type="ECO:0000313" key="2">
    <source>
        <dbReference type="EMBL" id="QJF51847.1"/>
    </source>
</evidence>
<reference evidence="2 3" key="1">
    <citation type="submission" date="2020-02" db="EMBL/GenBank/DDBJ databases">
        <title>Genome sequence of Roseobacter ponti.</title>
        <authorList>
            <person name="Hollensteiner J."/>
            <person name="Schneider D."/>
            <person name="Poehlein A."/>
            <person name="Daniel R."/>
        </authorList>
    </citation>
    <scope>NUCLEOTIDE SEQUENCE [LARGE SCALE GENOMIC DNA]</scope>
    <source>
        <strain evidence="2 3">DSM 106830</strain>
    </source>
</reference>
<keyword evidence="3" id="KW-1185">Reference proteome</keyword>
<sequence length="1282" mass="138652">MNFRATDGVQGLVANLDVAGNGSDILLDMSSGRSMVLQSDQRFVFPLTDARDHISRALDRCPTHRYARLESFSDLVRTVEEKSAPDKDTTRLVYMNRTDSIGHDLRTGRTDAGLRGIVETDCIAACIADRDCALAAYNESTRICSLKSTFGSLTENTNVTTTYVQHRPAIPPAPLIPGPPVVRIEQLRAVAGEPAGAYKNRLRTASTGLGGDCRAEADAAQHVISGLRLDVPERQAQAGGKVALSWAVGLMSERVPLWLVVAVDRPARFAGTGFFGLNAGAMGPFGLQQDEEFQRAFVPLFEGEHVQNGKLDLIPLEAGSYTIRITALAYLRRCQHELPLGQSEFQLTVAPAAPEVVLRDFTDVNPFDRRTDVPEFNRRIDLSDTRFQIRNLSDGSEVLSREGKNLALSPTKRFVVIHDNAKYEIIDLVDGETLAQVDGESLAFWNADSFFISQASSMGEIGLGQTMRPSVFVNQYRTGPACCANRGMSHVSVSVENSLVRIADPIWSESTAAWSLLDGTRMGAGDVVSYVPERKHLISKSFGRDVLRTVGMVAPLDISEKWDMPLGPLFVHGHGVTYSNDVEDAEERAIFDMARTGVQTVPIAKSGFAPFQTVSASTIPAVLRGMSPASTVRQAVGFQSALRRTGLDLADAQQPVTWLDKPVQTPLRPDTEPDPEFAATISKVEQDLARIGLKANWAKHNFDKGVASYCEHLPSPGDVTTPLLAAYELELAQRFDILDRVIWVLRARCDGGATASSVNHRTIVSVFDNQAPGTALGSYAVEEGGSFGGSRKPSILDAGYTSKIFGEKLLVFFAPGEGALMVYDLTGREFLMQLDYSDRGDLMSDVFVDASLQHLIQLNSEGSLAVYRLADGDLILRGRYLDDELVFWTDDFQFDATEEGAAFVELRFPGRAGQFSLQQFDDALRVPGLLQRVLAGETIPQAAAFPGIPPEITGILNADDGKIHGIANVITKGSAVAVRLFQDGVLTDSFVPDDEGQIVMSSVRKKGARWASLVAEDHNGLVSLPVNTDLGADPGGLADTFFLGVGIDYYKDDRLEDLNYAKVDALRLSDTFSALSGRTISLVENAILTDRRAGREEILAQINRITGSAKPGDHVVMFFAGHGLTDDDGVFYLGLSGTDLDDLPGTALRWSEIAEQVADTGVRITVLLDACHSGAAASGAFATNDSAVEDLTGSLSGTVTILAAAKGRQFSGESPDAGGGYFTGAISKVLGDKRALFDQNANGVLEVTELYRGVKHLVVAQRGRHQTPWLSRNKLVGEHGLF</sequence>
<dbReference type="GO" id="GO:0006508">
    <property type="term" value="P:proteolysis"/>
    <property type="evidence" value="ECO:0007669"/>
    <property type="project" value="InterPro"/>
</dbReference>
<dbReference type="Gene3D" id="3.40.50.1460">
    <property type="match status" value="1"/>
</dbReference>
<dbReference type="InterPro" id="IPR011600">
    <property type="entry name" value="Pept_C14_caspase"/>
</dbReference>
<proteinExistence type="predicted"/>
<dbReference type="InterPro" id="IPR018247">
    <property type="entry name" value="EF_Hand_1_Ca_BS"/>
</dbReference>
<dbReference type="PROSITE" id="PS00018">
    <property type="entry name" value="EF_HAND_1"/>
    <property type="match status" value="1"/>
</dbReference>
<name>A0A858SV17_9RHOB</name>
<organism evidence="2 3">
    <name type="scientific">Roseobacter ponti</name>
    <dbReference type="NCBI Taxonomy" id="1891787"/>
    <lineage>
        <taxon>Bacteria</taxon>
        <taxon>Pseudomonadati</taxon>
        <taxon>Pseudomonadota</taxon>
        <taxon>Alphaproteobacteria</taxon>
        <taxon>Rhodobacterales</taxon>
        <taxon>Roseobacteraceae</taxon>
        <taxon>Roseobacter</taxon>
    </lineage>
</organism>
<dbReference type="EMBL" id="CP048788">
    <property type="protein sequence ID" value="QJF51847.1"/>
    <property type="molecule type" value="Genomic_DNA"/>
</dbReference>
<evidence type="ECO:0000313" key="3">
    <source>
        <dbReference type="Proteomes" id="UP000503308"/>
    </source>
</evidence>
<protein>
    <recommendedName>
        <fullName evidence="1">Peptidase C14 caspase domain-containing protein</fullName>
    </recommendedName>
</protein>
<dbReference type="Proteomes" id="UP000503308">
    <property type="component" value="Chromosome"/>
</dbReference>
<dbReference type="Pfam" id="PF00656">
    <property type="entry name" value="Peptidase_C14"/>
    <property type="match status" value="1"/>
</dbReference>
<dbReference type="RefSeq" id="WP_169641065.1">
    <property type="nucleotide sequence ID" value="NZ_CP048788.1"/>
</dbReference>
<dbReference type="KEGG" id="rpon:G3256_12075"/>
<accession>A0A858SV17</accession>
<evidence type="ECO:0000259" key="1">
    <source>
        <dbReference type="Pfam" id="PF00656"/>
    </source>
</evidence>
<dbReference type="SUPFAM" id="SSF52129">
    <property type="entry name" value="Caspase-like"/>
    <property type="match status" value="1"/>
</dbReference>
<gene>
    <name evidence="2" type="ORF">G3256_12075</name>
</gene>
<dbReference type="InterPro" id="IPR029030">
    <property type="entry name" value="Caspase-like_dom_sf"/>
</dbReference>